<dbReference type="InterPro" id="IPR023210">
    <property type="entry name" value="NADP_OxRdtase_dom"/>
</dbReference>
<reference evidence="2 3" key="1">
    <citation type="submission" date="2016-10" db="EMBL/GenBank/DDBJ databases">
        <authorList>
            <person name="de Groot N.N."/>
        </authorList>
    </citation>
    <scope>NUCLEOTIDE SEQUENCE [LARGE SCALE GENOMIC DNA]</scope>
    <source>
        <strain evidence="2 3">CGMCC 1.9109</strain>
    </source>
</reference>
<proteinExistence type="predicted"/>
<dbReference type="GO" id="GO:0005829">
    <property type="term" value="C:cytosol"/>
    <property type="evidence" value="ECO:0007669"/>
    <property type="project" value="TreeGrafter"/>
</dbReference>
<dbReference type="OrthoDB" id="7181835at2"/>
<feature type="domain" description="NADP-dependent oxidoreductase" evidence="1">
    <location>
        <begin position="26"/>
        <end position="300"/>
    </location>
</feature>
<evidence type="ECO:0000259" key="1">
    <source>
        <dbReference type="Pfam" id="PF00248"/>
    </source>
</evidence>
<protein>
    <submittedName>
        <fullName evidence="2">Predicted oxidoreductase</fullName>
    </submittedName>
</protein>
<dbReference type="AlphaFoldDB" id="A0A1G7EYG9"/>
<dbReference type="PANTHER" id="PTHR43364:SF1">
    <property type="entry name" value="OXIDOREDUCTASE YDHF"/>
    <property type="match status" value="1"/>
</dbReference>
<gene>
    <name evidence="2" type="ORF">SAMN04488071_3541</name>
</gene>
<dbReference type="PANTHER" id="PTHR43364">
    <property type="entry name" value="NADH-SPECIFIC METHYLGLYOXAL REDUCTASE-RELATED"/>
    <property type="match status" value="1"/>
</dbReference>
<dbReference type="RefSeq" id="WP_068303335.1">
    <property type="nucleotide sequence ID" value="NZ_FNAK01000009.1"/>
</dbReference>
<evidence type="ECO:0000313" key="3">
    <source>
        <dbReference type="Proteomes" id="UP000183685"/>
    </source>
</evidence>
<dbReference type="STRING" id="637679.GCA_001550055_01513"/>
<organism evidence="2 3">
    <name type="scientific">Kordiimonas lacus</name>
    <dbReference type="NCBI Taxonomy" id="637679"/>
    <lineage>
        <taxon>Bacteria</taxon>
        <taxon>Pseudomonadati</taxon>
        <taxon>Pseudomonadota</taxon>
        <taxon>Alphaproteobacteria</taxon>
        <taxon>Kordiimonadales</taxon>
        <taxon>Kordiimonadaceae</taxon>
        <taxon>Kordiimonas</taxon>
    </lineage>
</organism>
<dbReference type="Gene3D" id="3.20.20.100">
    <property type="entry name" value="NADP-dependent oxidoreductase domain"/>
    <property type="match status" value="1"/>
</dbReference>
<dbReference type="Proteomes" id="UP000183685">
    <property type="component" value="Unassembled WGS sequence"/>
</dbReference>
<dbReference type="EMBL" id="FNAK01000009">
    <property type="protein sequence ID" value="SDE68729.1"/>
    <property type="molecule type" value="Genomic_DNA"/>
</dbReference>
<sequence length="308" mass="32525">MLEQENNRLTISRSHTLGTDLSVGALAYGCWRLAGTGVDEAAVKIGTALDAGMTLIDTADIYGGSGPDGFGEAEALLGDVLAANPTLRGRMVLATKGGIVRGLPYNSTKDYLIRACEASLKRLKTDVIDLYQIHRPDLLTGHDEVADALLALQYQGKIREIGVSNHTPDQSRALETHLGFPVASQQPEFSALEISPLFDGVLDHAMATGARILAWSPLAGGGLLSDAAEATGKAKAVITVLDRLANAYGTDRTAVALAFLLAHPSGVIPIIGTQTPARITAATAAFDVPLTRRDWYDILEASRGARMP</sequence>
<dbReference type="InterPro" id="IPR050523">
    <property type="entry name" value="AKR_Detox_Biosynth"/>
</dbReference>
<accession>A0A1G7EYG9</accession>
<dbReference type="SUPFAM" id="SSF51430">
    <property type="entry name" value="NAD(P)-linked oxidoreductase"/>
    <property type="match status" value="1"/>
</dbReference>
<keyword evidence="3" id="KW-1185">Reference proteome</keyword>
<name>A0A1G7EYG9_9PROT</name>
<dbReference type="InterPro" id="IPR036812">
    <property type="entry name" value="NAD(P)_OxRdtase_dom_sf"/>
</dbReference>
<evidence type="ECO:0000313" key="2">
    <source>
        <dbReference type="EMBL" id="SDE68729.1"/>
    </source>
</evidence>
<dbReference type="Pfam" id="PF00248">
    <property type="entry name" value="Aldo_ket_red"/>
    <property type="match status" value="1"/>
</dbReference>